<evidence type="ECO:0000313" key="3">
    <source>
        <dbReference type="EMBL" id="GGI03138.1"/>
    </source>
</evidence>
<dbReference type="EMBL" id="BMFW01000061">
    <property type="protein sequence ID" value="GGI03138.1"/>
    <property type="molecule type" value="Genomic_DNA"/>
</dbReference>
<feature type="domain" description="HTH cro/C1-type" evidence="2">
    <location>
        <begin position="51"/>
        <end position="110"/>
    </location>
</feature>
<dbReference type="Pfam" id="PF01381">
    <property type="entry name" value="HTH_3"/>
    <property type="match status" value="1"/>
</dbReference>
<dbReference type="Proteomes" id="UP000643279">
    <property type="component" value="Unassembled WGS sequence"/>
</dbReference>
<dbReference type="CDD" id="cd00093">
    <property type="entry name" value="HTH_XRE"/>
    <property type="match status" value="1"/>
</dbReference>
<dbReference type="InterPro" id="IPR001387">
    <property type="entry name" value="Cro/C1-type_HTH"/>
</dbReference>
<dbReference type="SUPFAM" id="SSF47413">
    <property type="entry name" value="lambda repressor-like DNA-binding domains"/>
    <property type="match status" value="1"/>
</dbReference>
<evidence type="ECO:0000256" key="1">
    <source>
        <dbReference type="SAM" id="MobiDB-lite"/>
    </source>
</evidence>
<reference evidence="4" key="1">
    <citation type="journal article" date="2019" name="Int. J. Syst. Evol. Microbiol.">
        <title>The Global Catalogue of Microorganisms (GCM) 10K type strain sequencing project: providing services to taxonomists for standard genome sequencing and annotation.</title>
        <authorList>
            <consortium name="The Broad Institute Genomics Platform"/>
            <consortium name="The Broad Institute Genome Sequencing Center for Infectious Disease"/>
            <person name="Wu L."/>
            <person name="Ma J."/>
        </authorList>
    </citation>
    <scope>NUCLEOTIDE SEQUENCE [LARGE SCALE GENOMIC DNA]</scope>
    <source>
        <strain evidence="4">CGMCC 1.12778</strain>
    </source>
</reference>
<sequence>MEFPHESQRKPATDEELLVALQANLQRELSEHRESMRESLLGLEAAMCDKFRRLREERGWSQQDVSEKLAGMGIDMHQTTVAKMEKGKRPLRVAEMYALSWVFGLPPGAVFWLPSSEGMPYSMKYMTEELSMIDGQQAEMREQFLKMFESHLALYADLDSRRASLLRAMKDAAAGNRVNSSQEDYFRDDPLSSGKDAVTQDVDYEA</sequence>
<protein>
    <recommendedName>
        <fullName evidence="2">HTH cro/C1-type domain-containing protein</fullName>
    </recommendedName>
</protein>
<evidence type="ECO:0000259" key="2">
    <source>
        <dbReference type="PROSITE" id="PS50943"/>
    </source>
</evidence>
<keyword evidence="4" id="KW-1185">Reference proteome</keyword>
<accession>A0ABQ2B1A7</accession>
<gene>
    <name evidence="3" type="ORF">GCM10007170_46430</name>
</gene>
<name>A0ABQ2B1A7_9MICC</name>
<dbReference type="RefSeq" id="WP_188573843.1">
    <property type="nucleotide sequence ID" value="NZ_BMFW01000061.1"/>
</dbReference>
<dbReference type="Gene3D" id="1.10.260.40">
    <property type="entry name" value="lambda repressor-like DNA-binding domains"/>
    <property type="match status" value="1"/>
</dbReference>
<dbReference type="SMART" id="SM00530">
    <property type="entry name" value="HTH_XRE"/>
    <property type="match status" value="1"/>
</dbReference>
<dbReference type="PROSITE" id="PS50943">
    <property type="entry name" value="HTH_CROC1"/>
    <property type="match status" value="1"/>
</dbReference>
<comment type="caution">
    <text evidence="3">The sequence shown here is derived from an EMBL/GenBank/DDBJ whole genome shotgun (WGS) entry which is preliminary data.</text>
</comment>
<feature type="region of interest" description="Disordered" evidence="1">
    <location>
        <begin position="174"/>
        <end position="206"/>
    </location>
</feature>
<evidence type="ECO:0000313" key="4">
    <source>
        <dbReference type="Proteomes" id="UP000643279"/>
    </source>
</evidence>
<organism evidence="3 4">
    <name type="scientific">Arthrobacter liuii</name>
    <dbReference type="NCBI Taxonomy" id="1476996"/>
    <lineage>
        <taxon>Bacteria</taxon>
        <taxon>Bacillati</taxon>
        <taxon>Actinomycetota</taxon>
        <taxon>Actinomycetes</taxon>
        <taxon>Micrococcales</taxon>
        <taxon>Micrococcaceae</taxon>
        <taxon>Arthrobacter</taxon>
    </lineage>
</organism>
<proteinExistence type="predicted"/>
<dbReference type="InterPro" id="IPR010982">
    <property type="entry name" value="Lambda_DNA-bd_dom_sf"/>
</dbReference>